<proteinExistence type="predicted"/>
<feature type="domain" description="Reverse transcriptase" evidence="1">
    <location>
        <begin position="1"/>
        <end position="216"/>
    </location>
</feature>
<dbReference type="OrthoDB" id="416454at2759"/>
<dbReference type="Proteomes" id="UP000796761">
    <property type="component" value="Unassembled WGS sequence"/>
</dbReference>
<reference evidence="2" key="1">
    <citation type="submission" date="2019-04" db="EMBL/GenBank/DDBJ databases">
        <title>Genome assembly of Zosterops borbonicus 15179.</title>
        <authorList>
            <person name="Leroy T."/>
            <person name="Anselmetti Y."/>
            <person name="Tilak M.-K."/>
            <person name="Nabholz B."/>
        </authorList>
    </citation>
    <scope>NUCLEOTIDE SEQUENCE</scope>
    <source>
        <strain evidence="2">HGM_15179</strain>
        <tissue evidence="2">Muscle</tissue>
    </source>
</reference>
<dbReference type="EMBL" id="SWJQ01002896">
    <property type="protein sequence ID" value="TRZ06119.1"/>
    <property type="molecule type" value="Genomic_DNA"/>
</dbReference>
<sequence>MEQFILRAILQHLQDGQGIRPSQQGFRKDKSCLTCLVSFYDQVTLLVDAGRAVDVVCLDFSKAFDTVSHSILLEKLAALCWVKKWLNGQAQRVVVNGAISSWWPVTSGVPQGSVFGPVLFDIFIDDMDEGIESFISKFADDTKLEVCVDLLEGMVWLDSAQAERDLAVLVDNRLNMSQQCALVAKANSILANIRNSVSSRSREVILPLYSALKAAP</sequence>
<gene>
    <name evidence="2" type="ORF">HGM15179_020988</name>
</gene>
<keyword evidence="3" id="KW-1185">Reference proteome</keyword>
<dbReference type="PROSITE" id="PS50878">
    <property type="entry name" value="RT_POL"/>
    <property type="match status" value="1"/>
</dbReference>
<evidence type="ECO:0000259" key="1">
    <source>
        <dbReference type="PROSITE" id="PS50878"/>
    </source>
</evidence>
<evidence type="ECO:0000313" key="3">
    <source>
        <dbReference type="Proteomes" id="UP000796761"/>
    </source>
</evidence>
<evidence type="ECO:0000313" key="2">
    <source>
        <dbReference type="EMBL" id="TRZ06119.1"/>
    </source>
</evidence>
<comment type="caution">
    <text evidence="2">The sequence shown here is derived from an EMBL/GenBank/DDBJ whole genome shotgun (WGS) entry which is preliminary data.</text>
</comment>
<dbReference type="InterPro" id="IPR043502">
    <property type="entry name" value="DNA/RNA_pol_sf"/>
</dbReference>
<dbReference type="SUPFAM" id="SSF56672">
    <property type="entry name" value="DNA/RNA polymerases"/>
    <property type="match status" value="1"/>
</dbReference>
<dbReference type="AlphaFoldDB" id="A0A8K1D5C4"/>
<protein>
    <recommendedName>
        <fullName evidence="1">Reverse transcriptase domain-containing protein</fullName>
    </recommendedName>
</protein>
<organism evidence="2 3">
    <name type="scientific">Zosterops borbonicus</name>
    <dbReference type="NCBI Taxonomy" id="364589"/>
    <lineage>
        <taxon>Eukaryota</taxon>
        <taxon>Metazoa</taxon>
        <taxon>Chordata</taxon>
        <taxon>Craniata</taxon>
        <taxon>Vertebrata</taxon>
        <taxon>Euteleostomi</taxon>
        <taxon>Archelosauria</taxon>
        <taxon>Archosauria</taxon>
        <taxon>Dinosauria</taxon>
        <taxon>Saurischia</taxon>
        <taxon>Theropoda</taxon>
        <taxon>Coelurosauria</taxon>
        <taxon>Aves</taxon>
        <taxon>Neognathae</taxon>
        <taxon>Neoaves</taxon>
        <taxon>Telluraves</taxon>
        <taxon>Australaves</taxon>
        <taxon>Passeriformes</taxon>
        <taxon>Sylvioidea</taxon>
        <taxon>Zosteropidae</taxon>
        <taxon>Zosterops</taxon>
    </lineage>
</organism>
<dbReference type="InterPro" id="IPR000477">
    <property type="entry name" value="RT_dom"/>
</dbReference>
<dbReference type="PANTHER" id="PTHR33332">
    <property type="entry name" value="REVERSE TRANSCRIPTASE DOMAIN-CONTAINING PROTEIN"/>
    <property type="match status" value="1"/>
</dbReference>
<name>A0A8K1D5C4_9PASS</name>
<dbReference type="Pfam" id="PF00078">
    <property type="entry name" value="RVT_1"/>
    <property type="match status" value="1"/>
</dbReference>
<accession>A0A8K1D5C4</accession>